<dbReference type="OrthoDB" id="9904588at2"/>
<organism evidence="2 3">
    <name type="scientific">Acetobacter syzygii</name>
    <dbReference type="NCBI Taxonomy" id="146476"/>
    <lineage>
        <taxon>Bacteria</taxon>
        <taxon>Pseudomonadati</taxon>
        <taxon>Pseudomonadota</taxon>
        <taxon>Alphaproteobacteria</taxon>
        <taxon>Acetobacterales</taxon>
        <taxon>Acetobacteraceae</taxon>
        <taxon>Acetobacter</taxon>
    </lineage>
</organism>
<dbReference type="AlphaFoldDB" id="A0A270BIF6"/>
<feature type="region of interest" description="Disordered" evidence="1">
    <location>
        <begin position="50"/>
        <end position="76"/>
    </location>
</feature>
<gene>
    <name evidence="2" type="ORF">B9K05_08880</name>
</gene>
<dbReference type="EMBL" id="NDFP01000008">
    <property type="protein sequence ID" value="PAL24797.1"/>
    <property type="molecule type" value="Genomic_DNA"/>
</dbReference>
<proteinExistence type="predicted"/>
<dbReference type="Proteomes" id="UP000216033">
    <property type="component" value="Unassembled WGS sequence"/>
</dbReference>
<keyword evidence="3" id="KW-1185">Reference proteome</keyword>
<evidence type="ECO:0000256" key="1">
    <source>
        <dbReference type="SAM" id="MobiDB-lite"/>
    </source>
</evidence>
<accession>A0A270BIF6</accession>
<reference evidence="2 3" key="1">
    <citation type="submission" date="2017-04" db="EMBL/GenBank/DDBJ databases">
        <title>Kefir bacterial isolates.</title>
        <authorList>
            <person name="Kim Y."/>
            <person name="Blasche S."/>
            <person name="Patil K.R."/>
        </authorList>
    </citation>
    <scope>NUCLEOTIDE SEQUENCE [LARGE SCALE GENOMIC DNA]</scope>
    <source>
        <strain evidence="2 3">KR-2</strain>
    </source>
</reference>
<evidence type="ECO:0000313" key="2">
    <source>
        <dbReference type="EMBL" id="PAL24797.1"/>
    </source>
</evidence>
<feature type="region of interest" description="Disordered" evidence="1">
    <location>
        <begin position="1"/>
        <end position="27"/>
    </location>
</feature>
<dbReference type="RefSeq" id="WP_095351496.1">
    <property type="nucleotide sequence ID" value="NZ_JBDNUN010000049.1"/>
</dbReference>
<evidence type="ECO:0000313" key="3">
    <source>
        <dbReference type="Proteomes" id="UP000216033"/>
    </source>
</evidence>
<comment type="caution">
    <text evidence="2">The sequence shown here is derived from an EMBL/GenBank/DDBJ whole genome shotgun (WGS) entry which is preliminary data.</text>
</comment>
<protein>
    <submittedName>
        <fullName evidence="2">Uncharacterized protein</fullName>
    </submittedName>
</protein>
<sequence>MADSASDGMVTGGSTAQAPCGRKRRGLTRIVNARVPSLWRIEDYMGVCWPYDQHKNPHKPAQSASRPGPEPNPPAK</sequence>
<name>A0A270BIF6_9PROT</name>